<protein>
    <submittedName>
        <fullName evidence="2">Uncharacterized protein</fullName>
    </submittedName>
</protein>
<keyword evidence="1" id="KW-0812">Transmembrane</keyword>
<keyword evidence="3" id="KW-1185">Reference proteome</keyword>
<feature type="transmembrane region" description="Helical" evidence="1">
    <location>
        <begin position="66"/>
        <end position="87"/>
    </location>
</feature>
<accession>A0ABS3DRS4</accession>
<organism evidence="2 3">
    <name type="scientific">Halobacillus kuroshimensis</name>
    <dbReference type="NCBI Taxonomy" id="302481"/>
    <lineage>
        <taxon>Bacteria</taxon>
        <taxon>Bacillati</taxon>
        <taxon>Bacillota</taxon>
        <taxon>Bacilli</taxon>
        <taxon>Bacillales</taxon>
        <taxon>Bacillaceae</taxon>
        <taxon>Halobacillus</taxon>
    </lineage>
</organism>
<evidence type="ECO:0000313" key="3">
    <source>
        <dbReference type="Proteomes" id="UP000663970"/>
    </source>
</evidence>
<comment type="caution">
    <text evidence="2">The sequence shown here is derived from an EMBL/GenBank/DDBJ whole genome shotgun (WGS) entry which is preliminary data.</text>
</comment>
<dbReference type="EMBL" id="JAEKJY010000001">
    <property type="protein sequence ID" value="MBN8233994.1"/>
    <property type="molecule type" value="Genomic_DNA"/>
</dbReference>
<gene>
    <name evidence="2" type="ORF">JF544_02000</name>
</gene>
<feature type="transmembrane region" description="Helical" evidence="1">
    <location>
        <begin position="30"/>
        <end position="54"/>
    </location>
</feature>
<evidence type="ECO:0000256" key="1">
    <source>
        <dbReference type="SAM" id="Phobius"/>
    </source>
</evidence>
<evidence type="ECO:0000313" key="2">
    <source>
        <dbReference type="EMBL" id="MBN8233994.1"/>
    </source>
</evidence>
<keyword evidence="1" id="KW-0472">Membrane</keyword>
<dbReference type="RefSeq" id="WP_206932083.1">
    <property type="nucleotide sequence ID" value="NZ_JAEKJY010000001.1"/>
</dbReference>
<keyword evidence="1" id="KW-1133">Transmembrane helix</keyword>
<proteinExistence type="predicted"/>
<sequence>MEAVLTFTSLIAVIIAKVLKNKKRLAQLTAFQMIGVGATYVVSVFIGFILIYYGGNWIASKVPYEILSTLVFILIVIAALSVCVSLMNKTIYKITNGLLPREEHG</sequence>
<name>A0ABS3DRS4_9BACI</name>
<reference evidence="2 3" key="1">
    <citation type="submission" date="2020-12" db="EMBL/GenBank/DDBJ databases">
        <title>Oil enriched cultivation method for isolating marine PHA-producing bacteria.</title>
        <authorList>
            <person name="Zheng W."/>
            <person name="Yu S."/>
            <person name="Huang Y."/>
        </authorList>
    </citation>
    <scope>NUCLEOTIDE SEQUENCE [LARGE SCALE GENOMIC DNA]</scope>
    <source>
        <strain evidence="2 3">SY-2-6</strain>
    </source>
</reference>
<dbReference type="Proteomes" id="UP000663970">
    <property type="component" value="Unassembled WGS sequence"/>
</dbReference>